<accession>A0A8R1V1Z6</accession>
<organism evidence="1 2">
    <name type="scientific">Pristionchus pacificus</name>
    <name type="common">Parasitic nematode worm</name>
    <dbReference type="NCBI Taxonomy" id="54126"/>
    <lineage>
        <taxon>Eukaryota</taxon>
        <taxon>Metazoa</taxon>
        <taxon>Ecdysozoa</taxon>
        <taxon>Nematoda</taxon>
        <taxon>Chromadorea</taxon>
        <taxon>Rhabditida</taxon>
        <taxon>Rhabditina</taxon>
        <taxon>Diplogasteromorpha</taxon>
        <taxon>Diplogasteroidea</taxon>
        <taxon>Neodiplogasteridae</taxon>
        <taxon>Pristionchus</taxon>
    </lineage>
</organism>
<dbReference type="PANTHER" id="PTHR22943">
    <property type="entry name" value="7-TRANSMEMBRANE DOMAIN RECEPTOR C.ELEGANS"/>
    <property type="match status" value="1"/>
</dbReference>
<reference evidence="2" key="1">
    <citation type="journal article" date="2008" name="Nat. Genet.">
        <title>The Pristionchus pacificus genome provides a unique perspective on nematode lifestyle and parasitism.</title>
        <authorList>
            <person name="Dieterich C."/>
            <person name="Clifton S.W."/>
            <person name="Schuster L.N."/>
            <person name="Chinwalla A."/>
            <person name="Delehaunty K."/>
            <person name="Dinkelacker I."/>
            <person name="Fulton L."/>
            <person name="Fulton R."/>
            <person name="Godfrey J."/>
            <person name="Minx P."/>
            <person name="Mitreva M."/>
            <person name="Roeseler W."/>
            <person name="Tian H."/>
            <person name="Witte H."/>
            <person name="Yang S.P."/>
            <person name="Wilson R.K."/>
            <person name="Sommer R.J."/>
        </authorList>
    </citation>
    <scope>NUCLEOTIDE SEQUENCE [LARGE SCALE GENOMIC DNA]</scope>
    <source>
        <strain evidence="2">PS312</strain>
    </source>
</reference>
<gene>
    <name evidence="1" type="primary">WBGene00280635</name>
</gene>
<dbReference type="Pfam" id="PF10326">
    <property type="entry name" value="7TM_GPCR_Str"/>
    <property type="match status" value="1"/>
</dbReference>
<evidence type="ECO:0000313" key="2">
    <source>
        <dbReference type="Proteomes" id="UP000005239"/>
    </source>
</evidence>
<dbReference type="PANTHER" id="PTHR22943:SF248">
    <property type="entry name" value="SEVEN TM RECEPTOR"/>
    <property type="match status" value="1"/>
</dbReference>
<reference evidence="1" key="2">
    <citation type="submission" date="2022-06" db="UniProtKB">
        <authorList>
            <consortium name="EnsemblMetazoa"/>
        </authorList>
    </citation>
    <scope>IDENTIFICATION</scope>
    <source>
        <strain evidence="1">PS312</strain>
    </source>
</reference>
<sequence>MTDASYAWIYEDPIHSYFSFFTTAVSVCSNGLLLFILYTTKIGPYVYLLAVFAVCDIFTSCAHSAFQPIVHMTYGGFYFFPRHGKIVIAGKSFDSIFTLIFIATYYQTFLVLAYHFVYRYKIVSRGITTSCTNNWKRLHWAFLGVLINILYIFGMILISSRFTPSEETREIAPIEIEEIYGIDLRDSNRGFTVLAVRRPDIITGSLRWHWSSVIGVSMLIGMFLCTASVILYCMWQKNNIIRSSFDHLPAKTRKIQKDLFNSLLIQVK</sequence>
<dbReference type="InterPro" id="IPR019428">
    <property type="entry name" value="7TM_GPCR_serpentine_rcpt_Str"/>
</dbReference>
<evidence type="ECO:0000313" key="1">
    <source>
        <dbReference type="EnsemblMetazoa" id="PPA42266.1"/>
    </source>
</evidence>
<dbReference type="Proteomes" id="UP000005239">
    <property type="component" value="Unassembled WGS sequence"/>
</dbReference>
<proteinExistence type="predicted"/>
<protein>
    <submittedName>
        <fullName evidence="1">G protein-coupled receptor</fullName>
    </submittedName>
</protein>
<accession>A0A2A6D1P7</accession>
<keyword evidence="2" id="KW-1185">Reference proteome</keyword>
<name>A0A2A6D1P7_PRIPA</name>
<dbReference type="EnsemblMetazoa" id="PPA42266.1">
    <property type="protein sequence ID" value="PPA42266.1"/>
    <property type="gene ID" value="WBGene00280635"/>
</dbReference>
<dbReference type="AlphaFoldDB" id="A0A2A6D1P7"/>